<feature type="transmembrane region" description="Helical" evidence="8">
    <location>
        <begin position="307"/>
        <end position="334"/>
    </location>
</feature>
<dbReference type="NCBIfam" id="TIGR00710">
    <property type="entry name" value="efflux_Bcr_CflA"/>
    <property type="match status" value="1"/>
</dbReference>
<evidence type="ECO:0000256" key="8">
    <source>
        <dbReference type="RuleBase" id="RU365088"/>
    </source>
</evidence>
<dbReference type="EMBL" id="FNIJ01000004">
    <property type="protein sequence ID" value="SDN61763.1"/>
    <property type="molecule type" value="Genomic_DNA"/>
</dbReference>
<dbReference type="AlphaFoldDB" id="A0A1H0CV27"/>
<feature type="transmembrane region" description="Helical" evidence="8">
    <location>
        <begin position="341"/>
        <end position="362"/>
    </location>
</feature>
<dbReference type="Pfam" id="PF07690">
    <property type="entry name" value="MFS_1"/>
    <property type="match status" value="1"/>
</dbReference>
<keyword evidence="7 8" id="KW-0472">Membrane</keyword>
<dbReference type="GO" id="GO:0005886">
    <property type="term" value="C:plasma membrane"/>
    <property type="evidence" value="ECO:0007669"/>
    <property type="project" value="UniProtKB-SubCell"/>
</dbReference>
<dbReference type="GO" id="GO:1990961">
    <property type="term" value="P:xenobiotic detoxification by transmembrane export across the plasma membrane"/>
    <property type="evidence" value="ECO:0007669"/>
    <property type="project" value="InterPro"/>
</dbReference>
<dbReference type="GO" id="GO:0042910">
    <property type="term" value="F:xenobiotic transmembrane transporter activity"/>
    <property type="evidence" value="ECO:0007669"/>
    <property type="project" value="InterPro"/>
</dbReference>
<dbReference type="RefSeq" id="WP_084314308.1">
    <property type="nucleotide sequence ID" value="NZ_FNIJ01000004.1"/>
</dbReference>
<feature type="domain" description="Major facilitator superfamily (MFS) profile" evidence="9">
    <location>
        <begin position="10"/>
        <end position="393"/>
    </location>
</feature>
<reference evidence="11" key="1">
    <citation type="submission" date="2016-10" db="EMBL/GenBank/DDBJ databases">
        <authorList>
            <person name="Varghese N."/>
            <person name="Submissions S."/>
        </authorList>
    </citation>
    <scope>NUCLEOTIDE SEQUENCE [LARGE SCALE GENOMIC DNA]</scope>
    <source>
        <strain evidence="11">JCM 21621</strain>
    </source>
</reference>
<dbReference type="InterPro" id="IPR020846">
    <property type="entry name" value="MFS_dom"/>
</dbReference>
<keyword evidence="4" id="KW-1003">Cell membrane</keyword>
<dbReference type="PANTHER" id="PTHR23502:SF132">
    <property type="entry name" value="POLYAMINE TRANSPORTER 2-RELATED"/>
    <property type="match status" value="1"/>
</dbReference>
<keyword evidence="6 8" id="KW-1133">Transmembrane helix</keyword>
<feature type="transmembrane region" description="Helical" evidence="8">
    <location>
        <begin position="134"/>
        <end position="153"/>
    </location>
</feature>
<dbReference type="PANTHER" id="PTHR23502">
    <property type="entry name" value="MAJOR FACILITATOR SUPERFAMILY"/>
    <property type="match status" value="1"/>
</dbReference>
<dbReference type="STRING" id="198616.SAMN05216193_10435"/>
<evidence type="ECO:0000256" key="4">
    <source>
        <dbReference type="ARBA" id="ARBA00022475"/>
    </source>
</evidence>
<evidence type="ECO:0000256" key="1">
    <source>
        <dbReference type="ARBA" id="ARBA00004651"/>
    </source>
</evidence>
<dbReference type="InterPro" id="IPR036259">
    <property type="entry name" value="MFS_trans_sf"/>
</dbReference>
<gene>
    <name evidence="10" type="ORF">SAMN05216193_10435</name>
</gene>
<dbReference type="FunFam" id="1.20.1720.10:FF:000005">
    <property type="entry name" value="Bcr/CflA family efflux transporter"/>
    <property type="match status" value="1"/>
</dbReference>
<accession>A0A1H0CV27</accession>
<evidence type="ECO:0000259" key="9">
    <source>
        <dbReference type="PROSITE" id="PS50850"/>
    </source>
</evidence>
<keyword evidence="3 8" id="KW-0813">Transport</keyword>
<comment type="similarity">
    <text evidence="2 8">Belongs to the major facilitator superfamily. Bcr/CmlA family.</text>
</comment>
<dbReference type="Gene3D" id="1.20.1720.10">
    <property type="entry name" value="Multidrug resistance protein D"/>
    <property type="match status" value="1"/>
</dbReference>
<dbReference type="GO" id="GO:0015385">
    <property type="term" value="F:sodium:proton antiporter activity"/>
    <property type="evidence" value="ECO:0007669"/>
    <property type="project" value="TreeGrafter"/>
</dbReference>
<feature type="transmembrane region" description="Helical" evidence="8">
    <location>
        <begin position="249"/>
        <end position="268"/>
    </location>
</feature>
<keyword evidence="11" id="KW-1185">Reference proteome</keyword>
<evidence type="ECO:0000256" key="2">
    <source>
        <dbReference type="ARBA" id="ARBA00006236"/>
    </source>
</evidence>
<name>A0A1H0CV27_9PSED</name>
<evidence type="ECO:0000256" key="6">
    <source>
        <dbReference type="ARBA" id="ARBA00022989"/>
    </source>
</evidence>
<dbReference type="NCBIfam" id="NF008314">
    <property type="entry name" value="PRK11102.1"/>
    <property type="match status" value="1"/>
</dbReference>
<dbReference type="OrthoDB" id="9814303at2"/>
<proteinExistence type="inferred from homology"/>
<feature type="transmembrane region" description="Helical" evidence="8">
    <location>
        <begin position="368"/>
        <end position="389"/>
    </location>
</feature>
<feature type="transmembrane region" description="Helical" evidence="8">
    <location>
        <begin position="159"/>
        <end position="180"/>
    </location>
</feature>
<sequence length="401" mass="41351">MSIPARPQRLIPLLAALVAFAPLSIDTYLPSLPLIARDLGAGESDVQMTISVFLAGLCLGMLGYGPLSDRFGRRRLLLGGIVLYLLASVGCSVADSSTSLILWRFVQALGGAAAAVLARAIVRDLFPLAEAARVLSLMHLVTMFATLVAPLLGSLLADIAGWRAIFAALLGFALVCLLAVTQHIPETHPADSRGRSVTDAFRAYWTIATDPRAIGYLLCMGLSFGGMFAFITASPFVYIEFFGVSPRTYAWLFSMNIGGIIVVTWLNARLVGRLGPQRMLGIGSLVALLAGLGLLLCGSSGVGGLPAIAGCLLAYVSVTGLLGANCVASLLALFPRQAGTAAGLAVAGQFAMGAGLSALVGALANGTPLPMCAVVGSAGVGCFLAFLMLRAGNARQLAEPA</sequence>
<dbReference type="Proteomes" id="UP000242957">
    <property type="component" value="Unassembled WGS sequence"/>
</dbReference>
<dbReference type="InterPro" id="IPR004812">
    <property type="entry name" value="Efflux_drug-R_Bcr/CmlA"/>
</dbReference>
<feature type="transmembrane region" description="Helical" evidence="8">
    <location>
        <begin position="280"/>
        <end position="301"/>
    </location>
</feature>
<evidence type="ECO:0000256" key="5">
    <source>
        <dbReference type="ARBA" id="ARBA00022692"/>
    </source>
</evidence>
<comment type="caution">
    <text evidence="8">Lacks conserved residue(s) required for the propagation of feature annotation.</text>
</comment>
<evidence type="ECO:0000256" key="3">
    <source>
        <dbReference type="ARBA" id="ARBA00022448"/>
    </source>
</evidence>
<comment type="subcellular location">
    <subcellularLocation>
        <location evidence="8">Cell inner membrane</location>
        <topology evidence="8">Multi-pass membrane protein</topology>
    </subcellularLocation>
    <subcellularLocation>
        <location evidence="1">Cell membrane</location>
        <topology evidence="1">Multi-pass membrane protein</topology>
    </subcellularLocation>
</comment>
<dbReference type="InterPro" id="IPR011701">
    <property type="entry name" value="MFS"/>
</dbReference>
<keyword evidence="5 8" id="KW-0812">Transmembrane</keyword>
<evidence type="ECO:0000313" key="10">
    <source>
        <dbReference type="EMBL" id="SDN61763.1"/>
    </source>
</evidence>
<evidence type="ECO:0000256" key="7">
    <source>
        <dbReference type="ARBA" id="ARBA00023136"/>
    </source>
</evidence>
<organism evidence="10 11">
    <name type="scientific">Pseudomonas jinjuensis</name>
    <dbReference type="NCBI Taxonomy" id="198616"/>
    <lineage>
        <taxon>Bacteria</taxon>
        <taxon>Pseudomonadati</taxon>
        <taxon>Pseudomonadota</taxon>
        <taxon>Gammaproteobacteria</taxon>
        <taxon>Pseudomonadales</taxon>
        <taxon>Pseudomonadaceae</taxon>
        <taxon>Pseudomonas</taxon>
    </lineage>
</organism>
<feature type="transmembrane region" description="Helical" evidence="8">
    <location>
        <begin position="48"/>
        <end position="64"/>
    </location>
</feature>
<evidence type="ECO:0000313" key="11">
    <source>
        <dbReference type="Proteomes" id="UP000242957"/>
    </source>
</evidence>
<dbReference type="SUPFAM" id="SSF103473">
    <property type="entry name" value="MFS general substrate transporter"/>
    <property type="match status" value="1"/>
</dbReference>
<protein>
    <recommendedName>
        <fullName evidence="8">Bcr/CflA family efflux transporter</fullName>
    </recommendedName>
</protein>
<feature type="transmembrane region" description="Helical" evidence="8">
    <location>
        <begin position="76"/>
        <end position="95"/>
    </location>
</feature>
<dbReference type="PROSITE" id="PS50850">
    <property type="entry name" value="MFS"/>
    <property type="match status" value="1"/>
</dbReference>
<dbReference type="CDD" id="cd17320">
    <property type="entry name" value="MFS_MdfA_MDR_like"/>
    <property type="match status" value="1"/>
</dbReference>
<feature type="transmembrane region" description="Helical" evidence="8">
    <location>
        <begin position="214"/>
        <end position="237"/>
    </location>
</feature>
<feature type="transmembrane region" description="Helical" evidence="8">
    <location>
        <begin position="101"/>
        <end position="122"/>
    </location>
</feature>
<keyword evidence="8" id="KW-0997">Cell inner membrane</keyword>